<dbReference type="Gene3D" id="1.10.287.470">
    <property type="entry name" value="Helix hairpin bin"/>
    <property type="match status" value="1"/>
</dbReference>
<reference evidence="1 2" key="1">
    <citation type="submission" date="2023-09" db="EMBL/GenBank/DDBJ databases">
        <title>Thioclava shenzhenensis sp. nov., a multidrug resistant bacteria-antagonizing species isolated from coastal seawater.</title>
        <authorList>
            <person name="Long M."/>
        </authorList>
    </citation>
    <scope>NUCLEOTIDE SEQUENCE [LARGE SCALE GENOMIC DNA]</scope>
    <source>
        <strain evidence="1 2">FTW29</strain>
        <plasmid evidence="1 2">unnamed1</plasmid>
    </source>
</reference>
<evidence type="ECO:0000313" key="2">
    <source>
        <dbReference type="Proteomes" id="UP001623290"/>
    </source>
</evidence>
<accession>A0ABZ1E4T3</accession>
<gene>
    <name evidence="1" type="ORF">RPE78_13995</name>
</gene>
<dbReference type="Proteomes" id="UP001623290">
    <property type="component" value="Plasmid unnamed1"/>
</dbReference>
<dbReference type="EMBL" id="CP135444">
    <property type="protein sequence ID" value="WRY35363.1"/>
    <property type="molecule type" value="Genomic_DNA"/>
</dbReference>
<name>A0ABZ1E4T3_9RHOB</name>
<dbReference type="RefSeq" id="WP_330647136.1">
    <property type="nucleotide sequence ID" value="NZ_CP135444.1"/>
</dbReference>
<dbReference type="PANTHER" id="PTHR30469">
    <property type="entry name" value="MULTIDRUG RESISTANCE PROTEIN MDTA"/>
    <property type="match status" value="1"/>
</dbReference>
<keyword evidence="1" id="KW-0614">Plasmid</keyword>
<protein>
    <submittedName>
        <fullName evidence="1">Efflux RND transporter periplasmic adaptor subunit</fullName>
    </submittedName>
</protein>
<dbReference type="SUPFAM" id="SSF111369">
    <property type="entry name" value="HlyD-like secretion proteins"/>
    <property type="match status" value="1"/>
</dbReference>
<keyword evidence="2" id="KW-1185">Reference proteome</keyword>
<organism evidence="1 2">
    <name type="scientific">Thioclava litoralis</name>
    <dbReference type="NCBI Taxonomy" id="3076557"/>
    <lineage>
        <taxon>Bacteria</taxon>
        <taxon>Pseudomonadati</taxon>
        <taxon>Pseudomonadota</taxon>
        <taxon>Alphaproteobacteria</taxon>
        <taxon>Rhodobacterales</taxon>
        <taxon>Paracoccaceae</taxon>
        <taxon>Thioclava</taxon>
    </lineage>
</organism>
<sequence>MAVLALGTAQAWPALAQDAPSVQSPARVSGFARLRPQDGVRYLTGPAGDTTYRISKVLVHEGEMVTAGQPLLELDTGGPLSATVALAEAGVTEAEVSVNFAQIDIERKSRLRKSSVSPISQSDYDTALQTLELAKAQLVTAQKQLDYDKILLEQSVIRAPTDGMILDLNKRMGEGVIAGEDLIEMGDVAHMEALAEIFETKARFVAVGQTARFESPALAHPVSGKVLRVLPKVTETTIYATDALENLEKRVVQVVIALDRPKDVLLLNGFQGTVLIETRGAAR</sequence>
<proteinExistence type="predicted"/>
<dbReference type="PANTHER" id="PTHR30469:SF15">
    <property type="entry name" value="HLYD FAMILY OF SECRETION PROTEINS"/>
    <property type="match status" value="1"/>
</dbReference>
<evidence type="ECO:0000313" key="1">
    <source>
        <dbReference type="EMBL" id="WRY35363.1"/>
    </source>
</evidence>
<dbReference type="Gene3D" id="2.40.30.170">
    <property type="match status" value="1"/>
</dbReference>
<dbReference type="Gene3D" id="2.40.50.100">
    <property type="match status" value="1"/>
</dbReference>
<geneLocation type="plasmid" evidence="1 2">
    <name>unnamed1</name>
</geneLocation>